<name>A0AAX4PHY6_9CHLO</name>
<dbReference type="PANTHER" id="PTHR23525:SF1">
    <property type="entry name" value="NODULIN-LIKE DOMAIN-CONTAINING PROTEIN"/>
    <property type="match status" value="1"/>
</dbReference>
<gene>
    <name evidence="3" type="ORF">HKI87_13g72420</name>
</gene>
<dbReference type="PANTHER" id="PTHR23525">
    <property type="entry name" value="TRANSPORTER, PUTATIVE-RELATED"/>
    <property type="match status" value="1"/>
</dbReference>
<keyword evidence="2" id="KW-1133">Transmembrane helix</keyword>
<feature type="transmembrane region" description="Helical" evidence="2">
    <location>
        <begin position="421"/>
        <end position="444"/>
    </location>
</feature>
<dbReference type="EMBL" id="CP151513">
    <property type="protein sequence ID" value="WZN65681.1"/>
    <property type="molecule type" value="Genomic_DNA"/>
</dbReference>
<feature type="transmembrane region" description="Helical" evidence="2">
    <location>
        <begin position="299"/>
        <end position="316"/>
    </location>
</feature>
<dbReference type="InterPro" id="IPR036259">
    <property type="entry name" value="MFS_trans_sf"/>
</dbReference>
<evidence type="ECO:0000256" key="1">
    <source>
        <dbReference type="SAM" id="MobiDB-lite"/>
    </source>
</evidence>
<feature type="transmembrane region" description="Helical" evidence="2">
    <location>
        <begin position="63"/>
        <end position="85"/>
    </location>
</feature>
<keyword evidence="2" id="KW-0472">Membrane</keyword>
<keyword evidence="4" id="KW-1185">Reference proteome</keyword>
<dbReference type="Pfam" id="PF07690">
    <property type="entry name" value="MFS_1"/>
    <property type="match status" value="1"/>
</dbReference>
<organism evidence="3 4">
    <name type="scientific">Chloropicon roscoffensis</name>
    <dbReference type="NCBI Taxonomy" id="1461544"/>
    <lineage>
        <taxon>Eukaryota</taxon>
        <taxon>Viridiplantae</taxon>
        <taxon>Chlorophyta</taxon>
        <taxon>Chloropicophyceae</taxon>
        <taxon>Chloropicales</taxon>
        <taxon>Chloropicaceae</taxon>
        <taxon>Chloropicon</taxon>
    </lineage>
</organism>
<dbReference type="InterPro" id="IPR011701">
    <property type="entry name" value="MFS"/>
</dbReference>
<feature type="transmembrane region" description="Helical" evidence="2">
    <location>
        <begin position="26"/>
        <end position="43"/>
    </location>
</feature>
<feature type="transmembrane region" description="Helical" evidence="2">
    <location>
        <begin position="328"/>
        <end position="346"/>
    </location>
</feature>
<proteinExistence type="predicted"/>
<dbReference type="SUPFAM" id="SSF103473">
    <property type="entry name" value="MFS general substrate transporter"/>
    <property type="match status" value="1"/>
</dbReference>
<dbReference type="Proteomes" id="UP001472866">
    <property type="component" value="Chromosome 13"/>
</dbReference>
<feature type="transmembrane region" description="Helical" evidence="2">
    <location>
        <begin position="197"/>
        <end position="216"/>
    </location>
</feature>
<feature type="transmembrane region" description="Helical" evidence="2">
    <location>
        <begin position="263"/>
        <end position="287"/>
    </location>
</feature>
<dbReference type="GO" id="GO:0022857">
    <property type="term" value="F:transmembrane transporter activity"/>
    <property type="evidence" value="ECO:0007669"/>
    <property type="project" value="InterPro"/>
</dbReference>
<feature type="transmembrane region" description="Helical" evidence="2">
    <location>
        <begin position="92"/>
        <end position="111"/>
    </location>
</feature>
<dbReference type="Gene3D" id="1.20.1250.20">
    <property type="entry name" value="MFS general substrate transporter like domains"/>
    <property type="match status" value="2"/>
</dbReference>
<sequence length="539" mass="58735">MASLSEEASRSEAAPKQRGLQLNRNLVLGLTLTGVYSFANNIYSTNVFPNFLLEVAGGNTFLFGIAEGLPGLSQLVTAFPIGYLADKYKRKYLLWFGGIVWLIFIALQVYATKEAERDSMRCFLMLCVVLALGGVNNAIVGGPMMALLDDSVEAGYRSDMELYYSVIWNVSSLAGPIVALVLFYTTKNEWTMDEEKLVIYIGCACTVPCIFISMFLDDAKALGQQSESVLKLGDGKGEPGTAGDIHDDGHKVLCFVTIRMIPWFLFALNLFMAFGAGMTVKFFPIFFSERCKVTPVTLQGVYMALPLVVVCFTVVATKLSKKVGRMQVIIPFTAIGIFFTLAMSLLHDYYEKPHVMIPVYLLRCGFQWSTGGLSYSIIADYVPKEYRARWNTLESIASFGWSGSAVLGGHLVKSQGYSATFAITACVQFFGMAFFGLPILPLVAKESDIQEQVSRLKGSGEGGGEAAEELREPLLGEPHRSDTPAQAIASSSFRGLPGLNPTFEETLGENEHEGASALPQSVGRSLAHLEHIARAGSLG</sequence>
<feature type="region of interest" description="Disordered" evidence="1">
    <location>
        <begin position="491"/>
        <end position="521"/>
    </location>
</feature>
<evidence type="ECO:0000313" key="3">
    <source>
        <dbReference type="EMBL" id="WZN65681.1"/>
    </source>
</evidence>
<feature type="transmembrane region" description="Helical" evidence="2">
    <location>
        <begin position="123"/>
        <end position="141"/>
    </location>
</feature>
<keyword evidence="2" id="KW-0812">Transmembrane</keyword>
<evidence type="ECO:0000313" key="4">
    <source>
        <dbReference type="Proteomes" id="UP001472866"/>
    </source>
</evidence>
<evidence type="ECO:0000256" key="2">
    <source>
        <dbReference type="SAM" id="Phobius"/>
    </source>
</evidence>
<accession>A0AAX4PHY6</accession>
<feature type="transmembrane region" description="Helical" evidence="2">
    <location>
        <begin position="162"/>
        <end position="185"/>
    </location>
</feature>
<dbReference type="AlphaFoldDB" id="A0AAX4PHY6"/>
<protein>
    <submittedName>
        <fullName evidence="3">MFS general substrate transporter</fullName>
    </submittedName>
</protein>
<reference evidence="3 4" key="1">
    <citation type="submission" date="2024-03" db="EMBL/GenBank/DDBJ databases">
        <title>Complete genome sequence of the green alga Chloropicon roscoffensis RCC1871.</title>
        <authorList>
            <person name="Lemieux C."/>
            <person name="Pombert J.-F."/>
            <person name="Otis C."/>
            <person name="Turmel M."/>
        </authorList>
    </citation>
    <scope>NUCLEOTIDE SEQUENCE [LARGE SCALE GENOMIC DNA]</scope>
    <source>
        <strain evidence="3 4">RCC1871</strain>
    </source>
</reference>